<organism evidence="1 2">
    <name type="scientific">Tuber borchii</name>
    <name type="common">White truffle</name>
    <dbReference type="NCBI Taxonomy" id="42251"/>
    <lineage>
        <taxon>Eukaryota</taxon>
        <taxon>Fungi</taxon>
        <taxon>Dikarya</taxon>
        <taxon>Ascomycota</taxon>
        <taxon>Pezizomycotina</taxon>
        <taxon>Pezizomycetes</taxon>
        <taxon>Pezizales</taxon>
        <taxon>Tuberaceae</taxon>
        <taxon>Tuber</taxon>
    </lineage>
</organism>
<feature type="non-terminal residue" evidence="1">
    <location>
        <position position="1"/>
    </location>
</feature>
<evidence type="ECO:0000313" key="1">
    <source>
        <dbReference type="EMBL" id="PUU80028.1"/>
    </source>
</evidence>
<name>A0A2T6ZX14_TUBBO</name>
<dbReference type="EMBL" id="NESQ01000074">
    <property type="protein sequence ID" value="PUU80028.1"/>
    <property type="molecule type" value="Genomic_DNA"/>
</dbReference>
<evidence type="ECO:0000313" key="2">
    <source>
        <dbReference type="Proteomes" id="UP000244722"/>
    </source>
</evidence>
<dbReference type="Proteomes" id="UP000244722">
    <property type="component" value="Unassembled WGS sequence"/>
</dbReference>
<proteinExistence type="predicted"/>
<keyword evidence="2" id="KW-1185">Reference proteome</keyword>
<dbReference type="OrthoDB" id="5392716at2759"/>
<gene>
    <name evidence="1" type="ORF">B9Z19DRAFT_976442</name>
</gene>
<dbReference type="STRING" id="42251.A0A2T6ZX14"/>
<sequence length="133" mass="15470">DSEADKISLLFIYFPIIQTEVYTFVKLWNNHRIRHQRNRPSLPTGKPSILFFTPPPGIQDYQYCPDRTLLAQLEAEVSSWDPEEYLPPETYSWCCACLQAANVSLDPHLTLSTRHADGSLIVTFLVRERWCNR</sequence>
<accession>A0A2T6ZX14</accession>
<reference evidence="1 2" key="1">
    <citation type="submission" date="2017-04" db="EMBL/GenBank/DDBJ databases">
        <title>Draft genome sequence of Tuber borchii Vittad., a whitish edible truffle.</title>
        <authorList>
            <consortium name="DOE Joint Genome Institute"/>
            <person name="Murat C."/>
            <person name="Kuo A."/>
            <person name="Barry K.W."/>
            <person name="Clum A."/>
            <person name="Dockter R.B."/>
            <person name="Fauchery L."/>
            <person name="Iotti M."/>
            <person name="Kohler A."/>
            <person name="Labutti K."/>
            <person name="Lindquist E.A."/>
            <person name="Lipzen A."/>
            <person name="Ohm R.A."/>
            <person name="Wang M."/>
            <person name="Grigoriev I.V."/>
            <person name="Zambonelli A."/>
            <person name="Martin F.M."/>
        </authorList>
    </citation>
    <scope>NUCLEOTIDE SEQUENCE [LARGE SCALE GENOMIC DNA]</scope>
    <source>
        <strain evidence="1 2">Tbo3840</strain>
    </source>
</reference>
<protein>
    <submittedName>
        <fullName evidence="1">Uncharacterized protein</fullName>
    </submittedName>
</protein>
<dbReference type="AlphaFoldDB" id="A0A2T6ZX14"/>
<comment type="caution">
    <text evidence="1">The sequence shown here is derived from an EMBL/GenBank/DDBJ whole genome shotgun (WGS) entry which is preliminary data.</text>
</comment>